<keyword evidence="2" id="KW-1185">Reference proteome</keyword>
<gene>
    <name evidence="1" type="ORF">skT53_05290</name>
</gene>
<organism evidence="1 2">
    <name type="scientific">Effusibacillus dendaii</name>
    <dbReference type="NCBI Taxonomy" id="2743772"/>
    <lineage>
        <taxon>Bacteria</taxon>
        <taxon>Bacillati</taxon>
        <taxon>Bacillota</taxon>
        <taxon>Bacilli</taxon>
        <taxon>Bacillales</taxon>
        <taxon>Alicyclobacillaceae</taxon>
        <taxon>Effusibacillus</taxon>
    </lineage>
</organism>
<reference evidence="1 2" key="1">
    <citation type="submission" date="2020-08" db="EMBL/GenBank/DDBJ databases">
        <title>Complete Genome Sequence of Effusibacillus dendaii Strain skT53, Isolated from Farmland soil.</title>
        <authorList>
            <person name="Konishi T."/>
            <person name="Kawasaki H."/>
        </authorList>
    </citation>
    <scope>NUCLEOTIDE SEQUENCE [LARGE SCALE GENOMIC DNA]</scope>
    <source>
        <strain evidence="2">skT53</strain>
    </source>
</reference>
<dbReference type="Gene3D" id="3.30.1780.10">
    <property type="entry name" value="ornithine cyclodeaminase, domain 1"/>
    <property type="match status" value="1"/>
</dbReference>
<dbReference type="KEGG" id="eff:skT53_05290"/>
<dbReference type="InterPro" id="IPR023401">
    <property type="entry name" value="ODC_N"/>
</dbReference>
<accession>A0A7I8D5Y5</accession>
<proteinExistence type="predicted"/>
<dbReference type="Proteomes" id="UP000593802">
    <property type="component" value="Chromosome"/>
</dbReference>
<dbReference type="InterPro" id="IPR036291">
    <property type="entry name" value="NAD(P)-bd_dom_sf"/>
</dbReference>
<dbReference type="RefSeq" id="WP_264175994.1">
    <property type="nucleotide sequence ID" value="NZ_AP023366.1"/>
</dbReference>
<protein>
    <submittedName>
        <fullName evidence="1">Uncharacterized protein</fullName>
    </submittedName>
</protein>
<name>A0A7I8D5Y5_9BACL</name>
<dbReference type="AlphaFoldDB" id="A0A7I8D5Y5"/>
<evidence type="ECO:0000313" key="2">
    <source>
        <dbReference type="Proteomes" id="UP000593802"/>
    </source>
</evidence>
<dbReference type="EMBL" id="AP023366">
    <property type="protein sequence ID" value="BCJ85544.1"/>
    <property type="molecule type" value="Genomic_DNA"/>
</dbReference>
<sequence length="125" mass="13953">MTDILCLSTNDLKRVLTFESVIQAVKEAYMAHSSKEGFTYPVIREVILNNAVFSVKAGYLPNIETLGLKAAGVLERKSQLRRGSAPGNRTLNRSQKWDAKGFHGWKLYINYSDGRPAAFPVHAKL</sequence>
<dbReference type="SUPFAM" id="SSF51735">
    <property type="entry name" value="NAD(P)-binding Rossmann-fold domains"/>
    <property type="match status" value="1"/>
</dbReference>
<evidence type="ECO:0000313" key="1">
    <source>
        <dbReference type="EMBL" id="BCJ85544.1"/>
    </source>
</evidence>